<gene>
    <name evidence="3" type="ORF">PGTUg99_016272</name>
</gene>
<name>A0A5B0SNW2_PUCGR</name>
<dbReference type="GO" id="GO:0007005">
    <property type="term" value="P:mitochondrion organization"/>
    <property type="evidence" value="ECO:0007669"/>
    <property type="project" value="InterPro"/>
</dbReference>
<feature type="chain" id="PRO_5022826936" evidence="2">
    <location>
        <begin position="24"/>
        <end position="170"/>
    </location>
</feature>
<protein>
    <submittedName>
        <fullName evidence="3">Uncharacterized protein</fullName>
    </submittedName>
</protein>
<comment type="caution">
    <text evidence="3">The sequence shown here is derived from an EMBL/GenBank/DDBJ whole genome shotgun (WGS) entry which is preliminary data.</text>
</comment>
<evidence type="ECO:0000256" key="2">
    <source>
        <dbReference type="SAM" id="SignalP"/>
    </source>
</evidence>
<dbReference type="Proteomes" id="UP000325313">
    <property type="component" value="Unassembled WGS sequence"/>
</dbReference>
<organism evidence="3 4">
    <name type="scientific">Puccinia graminis f. sp. tritici</name>
    <dbReference type="NCBI Taxonomy" id="56615"/>
    <lineage>
        <taxon>Eukaryota</taxon>
        <taxon>Fungi</taxon>
        <taxon>Dikarya</taxon>
        <taxon>Basidiomycota</taxon>
        <taxon>Pucciniomycotina</taxon>
        <taxon>Pucciniomycetes</taxon>
        <taxon>Pucciniales</taxon>
        <taxon>Pucciniaceae</taxon>
        <taxon>Puccinia</taxon>
    </lineage>
</organism>
<accession>A0A5B0SNW2</accession>
<evidence type="ECO:0000313" key="3">
    <source>
        <dbReference type="EMBL" id="KAA1138823.1"/>
    </source>
</evidence>
<keyword evidence="1" id="KW-0256">Endoplasmic reticulum</keyword>
<keyword evidence="2" id="KW-0732">Signal</keyword>
<feature type="signal peptide" evidence="2">
    <location>
        <begin position="1"/>
        <end position="23"/>
    </location>
</feature>
<dbReference type="EMBL" id="VDEP01000001">
    <property type="protein sequence ID" value="KAA1138823.1"/>
    <property type="molecule type" value="Genomic_DNA"/>
</dbReference>
<dbReference type="PANTHER" id="PTHR28204">
    <property type="entry name" value="MITOCHONDRIAL DISTRIBUTION AND MORPHOLOGY PROTEIN 12"/>
    <property type="match status" value="1"/>
</dbReference>
<dbReference type="GO" id="GO:0032865">
    <property type="term" value="C:ERMES complex"/>
    <property type="evidence" value="ECO:0007669"/>
    <property type="project" value="InterPro"/>
</dbReference>
<proteinExistence type="predicted"/>
<evidence type="ECO:0000256" key="1">
    <source>
        <dbReference type="ARBA" id="ARBA00022824"/>
    </source>
</evidence>
<dbReference type="AlphaFoldDB" id="A0A5B0SNW2"/>
<dbReference type="GO" id="GO:1990456">
    <property type="term" value="P:mitochondrion-endoplasmic reticulum membrane tethering"/>
    <property type="evidence" value="ECO:0007669"/>
    <property type="project" value="TreeGrafter"/>
</dbReference>
<dbReference type="GO" id="GO:0015914">
    <property type="term" value="P:phospholipid transport"/>
    <property type="evidence" value="ECO:0007669"/>
    <property type="project" value="TreeGrafter"/>
</dbReference>
<dbReference type="Pfam" id="PF14223">
    <property type="entry name" value="Retrotran_gag_2"/>
    <property type="match status" value="1"/>
</dbReference>
<dbReference type="InterPro" id="IPR027532">
    <property type="entry name" value="Mdm12"/>
</dbReference>
<evidence type="ECO:0000313" key="4">
    <source>
        <dbReference type="Proteomes" id="UP000325313"/>
    </source>
</evidence>
<reference evidence="3 4" key="1">
    <citation type="submission" date="2019-05" db="EMBL/GenBank/DDBJ databases">
        <title>Emergence of the Ug99 lineage of the wheat stem rust pathogen through somatic hybridization.</title>
        <authorList>
            <person name="Li F."/>
            <person name="Upadhyaya N.M."/>
            <person name="Sperschneider J."/>
            <person name="Matny O."/>
            <person name="Nguyen-Phuc H."/>
            <person name="Mago R."/>
            <person name="Raley C."/>
            <person name="Miller M.E."/>
            <person name="Silverstein K.A.T."/>
            <person name="Henningsen E."/>
            <person name="Hirsch C.D."/>
            <person name="Visser B."/>
            <person name="Pretorius Z.A."/>
            <person name="Steffenson B.J."/>
            <person name="Schwessinger B."/>
            <person name="Dodds P.N."/>
            <person name="Figueroa M."/>
        </authorList>
    </citation>
    <scope>NUCLEOTIDE SEQUENCE [LARGE SCALE GENOMIC DNA]</scope>
    <source>
        <strain evidence="3 4">Ug99</strain>
    </source>
</reference>
<dbReference type="PANTHER" id="PTHR28204:SF1">
    <property type="entry name" value="MITOCHONDRIAL DISTRIBUTION AND MORPHOLOGY PROTEIN 12"/>
    <property type="match status" value="1"/>
</dbReference>
<sequence>MCGLLTVLPLVEALAGLGPPARAGSCFLIVWQILKKKYAGNNYVAKDFTLEKFLNLDYHGSITDFIREVCAANQRLVSSKIGLDDQVKNAIILRKLPLDFQSLRTVPSIGCSSNTSSAASSVSKPPATAQAHLAFTAPHGFTPEQVESKQNFQAMLANPEFKKLNINAEY</sequence>